<keyword evidence="9" id="KW-0804">Transcription</keyword>
<dbReference type="AlphaFoldDB" id="A0AAW2EJ77"/>
<evidence type="ECO:0000313" key="15">
    <source>
        <dbReference type="Proteomes" id="UP001430953"/>
    </source>
</evidence>
<sequence>MVRRCCVPKCTSASSMPVHRFPKNKEKAEAWLKAIDRNDLIDLPQEKQNELRICTEHFTEDMFIKDRSRRCLKEDAYPISNMNLFNTNINNDNINTDIHFSNTAENSTNNVILVAGSHQDNIKIIKKEEKINNLKLKLRRQKKKVYKNRLIIKKYRHKLKERKRKNKWEQAVTNLSGTQKIFMDMMLNNLNVGLQVCFFTFYLR</sequence>
<protein>
    <recommendedName>
        <fullName evidence="13">THAP-type domain-containing protein</fullName>
    </recommendedName>
</protein>
<dbReference type="EMBL" id="JADYXP020000022">
    <property type="protein sequence ID" value="KAL0102416.1"/>
    <property type="molecule type" value="Genomic_DNA"/>
</dbReference>
<keyword evidence="11" id="KW-0131">Cell cycle</keyword>
<gene>
    <name evidence="14" type="ORF">PUN28_017987</name>
</gene>
<proteinExistence type="inferred from homology"/>
<evidence type="ECO:0000256" key="2">
    <source>
        <dbReference type="ARBA" id="ARBA00006177"/>
    </source>
</evidence>
<dbReference type="PROSITE" id="PS50950">
    <property type="entry name" value="ZF_THAP"/>
    <property type="match status" value="1"/>
</dbReference>
<evidence type="ECO:0000256" key="6">
    <source>
        <dbReference type="ARBA" id="ARBA00023015"/>
    </source>
</evidence>
<organism evidence="14 15">
    <name type="scientific">Cardiocondyla obscurior</name>
    <dbReference type="NCBI Taxonomy" id="286306"/>
    <lineage>
        <taxon>Eukaryota</taxon>
        <taxon>Metazoa</taxon>
        <taxon>Ecdysozoa</taxon>
        <taxon>Arthropoda</taxon>
        <taxon>Hexapoda</taxon>
        <taxon>Insecta</taxon>
        <taxon>Pterygota</taxon>
        <taxon>Neoptera</taxon>
        <taxon>Endopterygota</taxon>
        <taxon>Hymenoptera</taxon>
        <taxon>Apocrita</taxon>
        <taxon>Aculeata</taxon>
        <taxon>Formicoidea</taxon>
        <taxon>Formicidae</taxon>
        <taxon>Myrmicinae</taxon>
        <taxon>Cardiocondyla</taxon>
    </lineage>
</organism>
<evidence type="ECO:0000256" key="1">
    <source>
        <dbReference type="ARBA" id="ARBA00004642"/>
    </source>
</evidence>
<keyword evidence="10" id="KW-0539">Nucleus</keyword>
<evidence type="ECO:0000256" key="10">
    <source>
        <dbReference type="ARBA" id="ARBA00023242"/>
    </source>
</evidence>
<evidence type="ECO:0000256" key="5">
    <source>
        <dbReference type="ARBA" id="ARBA00022833"/>
    </source>
</evidence>
<keyword evidence="4 12" id="KW-0863">Zinc-finger</keyword>
<feature type="domain" description="THAP-type" evidence="13">
    <location>
        <begin position="1"/>
        <end position="81"/>
    </location>
</feature>
<dbReference type="GO" id="GO:0008270">
    <property type="term" value="F:zinc ion binding"/>
    <property type="evidence" value="ECO:0007669"/>
    <property type="project" value="UniProtKB-KW"/>
</dbReference>
<dbReference type="Proteomes" id="UP001430953">
    <property type="component" value="Unassembled WGS sequence"/>
</dbReference>
<keyword evidence="15" id="KW-1185">Reference proteome</keyword>
<accession>A0AAW2EJ77</accession>
<dbReference type="SMART" id="SM00980">
    <property type="entry name" value="THAP"/>
    <property type="match status" value="1"/>
</dbReference>
<evidence type="ECO:0000256" key="7">
    <source>
        <dbReference type="ARBA" id="ARBA00023054"/>
    </source>
</evidence>
<evidence type="ECO:0000256" key="9">
    <source>
        <dbReference type="ARBA" id="ARBA00023163"/>
    </source>
</evidence>
<comment type="similarity">
    <text evidence="2">Belongs to the THAP1 family.</text>
</comment>
<evidence type="ECO:0000313" key="14">
    <source>
        <dbReference type="EMBL" id="KAL0102416.1"/>
    </source>
</evidence>
<dbReference type="SUPFAM" id="SSF57716">
    <property type="entry name" value="Glucocorticoid receptor-like (DNA-binding domain)"/>
    <property type="match status" value="1"/>
</dbReference>
<comment type="caution">
    <text evidence="14">The sequence shown here is derived from an EMBL/GenBank/DDBJ whole genome shotgun (WGS) entry which is preliminary data.</text>
</comment>
<keyword evidence="3" id="KW-0479">Metal-binding</keyword>
<evidence type="ECO:0000259" key="13">
    <source>
        <dbReference type="PROSITE" id="PS50950"/>
    </source>
</evidence>
<reference evidence="14 15" key="1">
    <citation type="submission" date="2023-03" db="EMBL/GenBank/DDBJ databases">
        <title>High recombination rates correlate with genetic variation in Cardiocondyla obscurior ants.</title>
        <authorList>
            <person name="Errbii M."/>
        </authorList>
    </citation>
    <scope>NUCLEOTIDE SEQUENCE [LARGE SCALE GENOMIC DNA]</scope>
    <source>
        <strain evidence="14">Alpha-2009</strain>
        <tissue evidence="14">Whole body</tissue>
    </source>
</reference>
<evidence type="ECO:0000256" key="4">
    <source>
        <dbReference type="ARBA" id="ARBA00022771"/>
    </source>
</evidence>
<name>A0AAW2EJ77_9HYME</name>
<keyword evidence="8 12" id="KW-0238">DNA-binding</keyword>
<evidence type="ECO:0000256" key="3">
    <source>
        <dbReference type="ARBA" id="ARBA00022723"/>
    </source>
</evidence>
<dbReference type="Pfam" id="PF05485">
    <property type="entry name" value="THAP"/>
    <property type="match status" value="1"/>
</dbReference>
<evidence type="ECO:0000256" key="8">
    <source>
        <dbReference type="ARBA" id="ARBA00023125"/>
    </source>
</evidence>
<dbReference type="GO" id="GO:0005654">
    <property type="term" value="C:nucleoplasm"/>
    <property type="evidence" value="ECO:0007669"/>
    <property type="project" value="UniProtKB-SubCell"/>
</dbReference>
<keyword evidence="5" id="KW-0862">Zinc</keyword>
<dbReference type="InterPro" id="IPR026516">
    <property type="entry name" value="THAP1/10"/>
</dbReference>
<dbReference type="Gene3D" id="6.20.210.20">
    <property type="entry name" value="THAP domain"/>
    <property type="match status" value="1"/>
</dbReference>
<keyword evidence="6" id="KW-0805">Transcription regulation</keyword>
<dbReference type="InterPro" id="IPR038441">
    <property type="entry name" value="THAP_Znf_sf"/>
</dbReference>
<evidence type="ECO:0000256" key="11">
    <source>
        <dbReference type="ARBA" id="ARBA00023306"/>
    </source>
</evidence>
<dbReference type="PANTHER" id="PTHR46600:SF1">
    <property type="entry name" value="THAP DOMAIN-CONTAINING PROTEIN 1"/>
    <property type="match status" value="1"/>
</dbReference>
<keyword evidence="7" id="KW-0175">Coiled coil</keyword>
<dbReference type="InterPro" id="IPR006612">
    <property type="entry name" value="THAP_Znf"/>
</dbReference>
<dbReference type="PANTHER" id="PTHR46600">
    <property type="entry name" value="THAP DOMAIN-CONTAINING"/>
    <property type="match status" value="1"/>
</dbReference>
<evidence type="ECO:0000256" key="12">
    <source>
        <dbReference type="PROSITE-ProRule" id="PRU00309"/>
    </source>
</evidence>
<comment type="subcellular location">
    <subcellularLocation>
        <location evidence="1">Nucleus</location>
        <location evidence="1">Nucleoplasm</location>
    </subcellularLocation>
</comment>
<dbReference type="GO" id="GO:0043565">
    <property type="term" value="F:sequence-specific DNA binding"/>
    <property type="evidence" value="ECO:0007669"/>
    <property type="project" value="InterPro"/>
</dbReference>